<evidence type="ECO:0000313" key="2">
    <source>
        <dbReference type="EMBL" id="KIM95837.1"/>
    </source>
</evidence>
<dbReference type="EMBL" id="KN832886">
    <property type="protein sequence ID" value="KIM95837.1"/>
    <property type="molecule type" value="Genomic_DNA"/>
</dbReference>
<evidence type="ECO:0008006" key="4">
    <source>
        <dbReference type="Google" id="ProtNLM"/>
    </source>
</evidence>
<dbReference type="AlphaFoldDB" id="A0A0C3D1Q4"/>
<protein>
    <recommendedName>
        <fullName evidence="4">Cyanovirin-N domain-containing protein</fullName>
    </recommendedName>
</protein>
<evidence type="ECO:0000313" key="3">
    <source>
        <dbReference type="Proteomes" id="UP000054321"/>
    </source>
</evidence>
<evidence type="ECO:0000256" key="1">
    <source>
        <dbReference type="SAM" id="SignalP"/>
    </source>
</evidence>
<organism evidence="2 3">
    <name type="scientific">Oidiodendron maius (strain Zn)</name>
    <dbReference type="NCBI Taxonomy" id="913774"/>
    <lineage>
        <taxon>Eukaryota</taxon>
        <taxon>Fungi</taxon>
        <taxon>Dikarya</taxon>
        <taxon>Ascomycota</taxon>
        <taxon>Pezizomycotina</taxon>
        <taxon>Leotiomycetes</taxon>
        <taxon>Leotiomycetes incertae sedis</taxon>
        <taxon>Myxotrichaceae</taxon>
        <taxon>Oidiodendron</taxon>
    </lineage>
</organism>
<accession>A0A0C3D1Q4</accession>
<dbReference type="InParanoid" id="A0A0C3D1Q4"/>
<proteinExistence type="predicted"/>
<dbReference type="Proteomes" id="UP000054321">
    <property type="component" value="Unassembled WGS sequence"/>
</dbReference>
<feature type="signal peptide" evidence="1">
    <location>
        <begin position="1"/>
        <end position="21"/>
    </location>
</feature>
<keyword evidence="3" id="KW-1185">Reference proteome</keyword>
<sequence length="193" mass="21974">MMHANVDLVFSFAALLSIVAAQQIMLTDCRTWYGIGLHDYKETSAMEFYDDQVNFNQTYPEPLNLCNLNKTIEWQGNPISCVYGDGVNVTTYINPHAGSHRPNMFAGTATAFGVNALGFTNWACVTGNQDVWFDNVIEFWQCKQRRQFTYLFQPTHQYTIFMNSLGHPPIWGIGQWSGQFMNGLIHSDDLPIK</sequence>
<keyword evidence="1" id="KW-0732">Signal</keyword>
<name>A0A0C3D1Q4_OIDMZ</name>
<reference evidence="2 3" key="1">
    <citation type="submission" date="2014-04" db="EMBL/GenBank/DDBJ databases">
        <authorList>
            <consortium name="DOE Joint Genome Institute"/>
            <person name="Kuo A."/>
            <person name="Martino E."/>
            <person name="Perotto S."/>
            <person name="Kohler A."/>
            <person name="Nagy L.G."/>
            <person name="Floudas D."/>
            <person name="Copeland A."/>
            <person name="Barry K.W."/>
            <person name="Cichocki N."/>
            <person name="Veneault-Fourrey C."/>
            <person name="LaButti K."/>
            <person name="Lindquist E.A."/>
            <person name="Lipzen A."/>
            <person name="Lundell T."/>
            <person name="Morin E."/>
            <person name="Murat C."/>
            <person name="Sun H."/>
            <person name="Tunlid A."/>
            <person name="Henrissat B."/>
            <person name="Grigoriev I.V."/>
            <person name="Hibbett D.S."/>
            <person name="Martin F."/>
            <person name="Nordberg H.P."/>
            <person name="Cantor M.N."/>
            <person name="Hua S.X."/>
        </authorList>
    </citation>
    <scope>NUCLEOTIDE SEQUENCE [LARGE SCALE GENOMIC DNA]</scope>
    <source>
        <strain evidence="2 3">Zn</strain>
    </source>
</reference>
<feature type="chain" id="PRO_5002163026" description="Cyanovirin-N domain-containing protein" evidence="1">
    <location>
        <begin position="22"/>
        <end position="193"/>
    </location>
</feature>
<dbReference type="HOGENOM" id="CLU_1409179_0_0_1"/>
<gene>
    <name evidence="2" type="ORF">OIDMADRAFT_33915</name>
</gene>
<reference evidence="3" key="2">
    <citation type="submission" date="2015-01" db="EMBL/GenBank/DDBJ databases">
        <title>Evolutionary Origins and Diversification of the Mycorrhizal Mutualists.</title>
        <authorList>
            <consortium name="DOE Joint Genome Institute"/>
            <consortium name="Mycorrhizal Genomics Consortium"/>
            <person name="Kohler A."/>
            <person name="Kuo A."/>
            <person name="Nagy L.G."/>
            <person name="Floudas D."/>
            <person name="Copeland A."/>
            <person name="Barry K.W."/>
            <person name="Cichocki N."/>
            <person name="Veneault-Fourrey C."/>
            <person name="LaButti K."/>
            <person name="Lindquist E.A."/>
            <person name="Lipzen A."/>
            <person name="Lundell T."/>
            <person name="Morin E."/>
            <person name="Murat C."/>
            <person name="Riley R."/>
            <person name="Ohm R."/>
            <person name="Sun H."/>
            <person name="Tunlid A."/>
            <person name="Henrissat B."/>
            <person name="Grigoriev I.V."/>
            <person name="Hibbett D.S."/>
            <person name="Martin F."/>
        </authorList>
    </citation>
    <scope>NUCLEOTIDE SEQUENCE [LARGE SCALE GENOMIC DNA]</scope>
    <source>
        <strain evidence="3">Zn</strain>
    </source>
</reference>